<evidence type="ECO:0000313" key="2">
    <source>
        <dbReference type="Proteomes" id="UP000037510"/>
    </source>
</evidence>
<accession>A0A0L7L9Q3</accession>
<dbReference type="GO" id="GO:0003964">
    <property type="term" value="F:RNA-directed DNA polymerase activity"/>
    <property type="evidence" value="ECO:0007669"/>
    <property type="project" value="UniProtKB-KW"/>
</dbReference>
<reference evidence="1 2" key="1">
    <citation type="journal article" date="2015" name="Genome Biol. Evol.">
        <title>The genome of winter moth (Operophtera brumata) provides a genomic perspective on sexual dimorphism and phenology.</title>
        <authorList>
            <person name="Derks M.F."/>
            <person name="Smit S."/>
            <person name="Salis L."/>
            <person name="Schijlen E."/>
            <person name="Bossers A."/>
            <person name="Mateman C."/>
            <person name="Pijl A.S."/>
            <person name="de Ridder D."/>
            <person name="Groenen M.A."/>
            <person name="Visser M.E."/>
            <person name="Megens H.J."/>
        </authorList>
    </citation>
    <scope>NUCLEOTIDE SEQUENCE [LARGE SCALE GENOMIC DNA]</scope>
    <source>
        <strain evidence="1">WM2013NL</strain>
        <tissue evidence="1">Head and thorax</tissue>
    </source>
</reference>
<keyword evidence="1" id="KW-0808">Transferase</keyword>
<keyword evidence="2" id="KW-1185">Reference proteome</keyword>
<gene>
    <name evidence="1" type="ORF">OBRU01_12902</name>
</gene>
<comment type="caution">
    <text evidence="1">The sequence shown here is derived from an EMBL/GenBank/DDBJ whole genome shotgun (WGS) entry which is preliminary data.</text>
</comment>
<proteinExistence type="predicted"/>
<name>A0A0L7L9Q3_OPEBR</name>
<keyword evidence="1" id="KW-0695">RNA-directed DNA polymerase</keyword>
<dbReference type="AlphaFoldDB" id="A0A0L7L9Q3"/>
<keyword evidence="1" id="KW-0548">Nucleotidyltransferase</keyword>
<dbReference type="EMBL" id="JTDY01002160">
    <property type="protein sequence ID" value="KOB71981.1"/>
    <property type="molecule type" value="Genomic_DNA"/>
</dbReference>
<organism evidence="1 2">
    <name type="scientific">Operophtera brumata</name>
    <name type="common">Winter moth</name>
    <name type="synonym">Phalaena brumata</name>
    <dbReference type="NCBI Taxonomy" id="104452"/>
    <lineage>
        <taxon>Eukaryota</taxon>
        <taxon>Metazoa</taxon>
        <taxon>Ecdysozoa</taxon>
        <taxon>Arthropoda</taxon>
        <taxon>Hexapoda</taxon>
        <taxon>Insecta</taxon>
        <taxon>Pterygota</taxon>
        <taxon>Neoptera</taxon>
        <taxon>Endopterygota</taxon>
        <taxon>Lepidoptera</taxon>
        <taxon>Glossata</taxon>
        <taxon>Ditrysia</taxon>
        <taxon>Geometroidea</taxon>
        <taxon>Geometridae</taxon>
        <taxon>Larentiinae</taxon>
        <taxon>Operophtera</taxon>
    </lineage>
</organism>
<sequence length="80" mass="9227">MYQEPPKPNPNLCCVVRYSRARASLRHLYEVASEVLPRATRVRDLGLEMVPDLTFRQHIIKICAKSFRITKLYLVQPGAT</sequence>
<evidence type="ECO:0000313" key="1">
    <source>
        <dbReference type="EMBL" id="KOB71981.1"/>
    </source>
</evidence>
<protein>
    <submittedName>
        <fullName evidence="1">Putative rna-directed dna polymerase from transposon bs</fullName>
    </submittedName>
</protein>
<dbReference type="Proteomes" id="UP000037510">
    <property type="component" value="Unassembled WGS sequence"/>
</dbReference>